<dbReference type="Proteomes" id="UP000194267">
    <property type="component" value="Unassembled WGS sequence"/>
</dbReference>
<dbReference type="Pfam" id="PF12389">
    <property type="entry name" value="Peptidase_M73"/>
    <property type="match status" value="1"/>
</dbReference>
<protein>
    <recommendedName>
        <fullName evidence="4">Spore coat protein</fullName>
    </recommendedName>
</protein>
<proteinExistence type="predicted"/>
<comment type="caution">
    <text evidence="2">The sequence shown here is derived from an EMBL/GenBank/DDBJ whole genome shotgun (WGS) entry which is preliminary data.</text>
</comment>
<dbReference type="InterPro" id="IPR023833">
    <property type="entry name" value="Signal_pept_SipW-depend-type"/>
</dbReference>
<feature type="signal peptide" evidence="1">
    <location>
        <begin position="1"/>
        <end position="24"/>
    </location>
</feature>
<keyword evidence="1" id="KW-0732">Signal</keyword>
<evidence type="ECO:0000313" key="3">
    <source>
        <dbReference type="Proteomes" id="UP000194267"/>
    </source>
</evidence>
<dbReference type="EMBL" id="LWLV01000129">
    <property type="protein sequence ID" value="OTA41978.1"/>
    <property type="molecule type" value="Genomic_DNA"/>
</dbReference>
<evidence type="ECO:0008006" key="4">
    <source>
        <dbReference type="Google" id="ProtNLM"/>
    </source>
</evidence>
<feature type="chain" id="PRO_5012711585" description="Spore coat protein" evidence="1">
    <location>
        <begin position="25"/>
        <end position="172"/>
    </location>
</feature>
<sequence length="172" mass="17844">MKRILLSLATVGALSALVTGATFALFTASTENTNNTFTAGTVRFGDDFNASCDLSADNIAPGDSGSCSYQITYVGSLEAFVGVEHSVSGDLFSGNNPMTYTVNGKSDSGTILLGKASNGDTVTADVQWSFPLAAGDEYQGKSGTISLKFKAVQVRNNEDASGNPISWNEDGT</sequence>
<dbReference type="InterPro" id="IPR022121">
    <property type="entry name" value="Peptidase_M73_camelysin"/>
</dbReference>
<dbReference type="AlphaFoldDB" id="A0A1Y2T6E0"/>
<dbReference type="NCBIfam" id="TIGR04088">
    <property type="entry name" value="cognate_SipW"/>
    <property type="match status" value="1"/>
</dbReference>
<evidence type="ECO:0000313" key="2">
    <source>
        <dbReference type="EMBL" id="OTA41978.1"/>
    </source>
</evidence>
<evidence type="ECO:0000256" key="1">
    <source>
        <dbReference type="SAM" id="SignalP"/>
    </source>
</evidence>
<accession>A0A1Y2T6E0</accession>
<reference evidence="3" key="1">
    <citation type="submission" date="2016-04" db="EMBL/GenBank/DDBJ databases">
        <authorList>
            <person name="Antunes L.P."/>
            <person name="Martins L.F."/>
            <person name="Pereira R.V."/>
            <person name="Thomas A.M."/>
            <person name="Barbosa D."/>
            <person name="Nascimento L."/>
            <person name="Silva G.M."/>
            <person name="Condomitti G.W."/>
            <person name="Digiampietri L.A."/>
            <person name="Lombardi K.C."/>
            <person name="Ramos P.L."/>
            <person name="Quaggio R.B."/>
            <person name="Oliveira J.C."/>
            <person name="Pascon R.C."/>
            <person name="Cruz J.B."/>
            <person name="Silva A.M."/>
            <person name="Setubal J.C."/>
        </authorList>
    </citation>
    <scope>NUCLEOTIDE SEQUENCE [LARGE SCALE GENOMIC DNA]</scope>
</reference>
<gene>
    <name evidence="2" type="ORF">A6D92_02445</name>
</gene>
<name>A0A1Y2T6E0_SYMTR</name>
<organism evidence="2 3">
    <name type="scientific">Symbiobacterium thermophilum</name>
    <dbReference type="NCBI Taxonomy" id="2734"/>
    <lineage>
        <taxon>Bacteria</taxon>
        <taxon>Bacillati</taxon>
        <taxon>Bacillota</taxon>
        <taxon>Clostridia</taxon>
        <taxon>Eubacteriales</taxon>
        <taxon>Symbiobacteriaceae</taxon>
        <taxon>Symbiobacterium</taxon>
    </lineage>
</organism>